<dbReference type="InterPro" id="IPR003593">
    <property type="entry name" value="AAA+_ATPase"/>
</dbReference>
<dbReference type="InterPro" id="IPR015854">
    <property type="entry name" value="ABC_transpr_LolD-like"/>
</dbReference>
<keyword evidence="2" id="KW-0547">Nucleotide-binding</keyword>
<dbReference type="InterPro" id="IPR017911">
    <property type="entry name" value="MacB-like_ATP-bd"/>
</dbReference>
<dbReference type="PROSITE" id="PS50893">
    <property type="entry name" value="ABC_TRANSPORTER_2"/>
    <property type="match status" value="1"/>
</dbReference>
<dbReference type="CDD" id="cd03255">
    <property type="entry name" value="ABC_MJ0796_LolCDE_FtsE"/>
    <property type="match status" value="1"/>
</dbReference>
<dbReference type="GO" id="GO:0022857">
    <property type="term" value="F:transmembrane transporter activity"/>
    <property type="evidence" value="ECO:0007669"/>
    <property type="project" value="TreeGrafter"/>
</dbReference>
<dbReference type="PANTHER" id="PTHR24220:SF86">
    <property type="entry name" value="ABC TRANSPORTER ABCH.1"/>
    <property type="match status" value="1"/>
</dbReference>
<dbReference type="GO" id="GO:0005524">
    <property type="term" value="F:ATP binding"/>
    <property type="evidence" value="ECO:0007669"/>
    <property type="project" value="UniProtKB-KW"/>
</dbReference>
<dbReference type="EC" id="3.6.3.-" evidence="5"/>
<dbReference type="Pfam" id="PF00005">
    <property type="entry name" value="ABC_tran"/>
    <property type="match status" value="1"/>
</dbReference>
<evidence type="ECO:0000256" key="3">
    <source>
        <dbReference type="ARBA" id="ARBA00022840"/>
    </source>
</evidence>
<dbReference type="PANTHER" id="PTHR24220">
    <property type="entry name" value="IMPORT ATP-BINDING PROTEIN"/>
    <property type="match status" value="1"/>
</dbReference>
<gene>
    <name evidence="5" type="primary">yknY_3</name>
    <name evidence="5" type="ORF">DSM104329_03991</name>
</gene>
<dbReference type="InterPro" id="IPR003439">
    <property type="entry name" value="ABC_transporter-like_ATP-bd"/>
</dbReference>
<evidence type="ECO:0000256" key="2">
    <source>
        <dbReference type="ARBA" id="ARBA00022741"/>
    </source>
</evidence>
<dbReference type="Gene3D" id="3.40.50.300">
    <property type="entry name" value="P-loop containing nucleotide triphosphate hydrolases"/>
    <property type="match status" value="1"/>
</dbReference>
<organism evidence="5 6">
    <name type="scientific">Capillimicrobium parvum</name>
    <dbReference type="NCBI Taxonomy" id="2884022"/>
    <lineage>
        <taxon>Bacteria</taxon>
        <taxon>Bacillati</taxon>
        <taxon>Actinomycetota</taxon>
        <taxon>Thermoleophilia</taxon>
        <taxon>Solirubrobacterales</taxon>
        <taxon>Capillimicrobiaceae</taxon>
        <taxon>Capillimicrobium</taxon>
    </lineage>
</organism>
<dbReference type="KEGG" id="sbae:DSM104329_03991"/>
<feature type="domain" description="ABC transporter" evidence="4">
    <location>
        <begin position="13"/>
        <end position="239"/>
    </location>
</feature>
<name>A0A9E7C2B5_9ACTN</name>
<evidence type="ECO:0000259" key="4">
    <source>
        <dbReference type="PROSITE" id="PS50893"/>
    </source>
</evidence>
<dbReference type="EMBL" id="CP087164">
    <property type="protein sequence ID" value="UGS37574.1"/>
    <property type="molecule type" value="Genomic_DNA"/>
</dbReference>
<dbReference type="Proteomes" id="UP001162834">
    <property type="component" value="Chromosome"/>
</dbReference>
<dbReference type="PROSITE" id="PS00211">
    <property type="entry name" value="ABC_TRANSPORTER_1"/>
    <property type="match status" value="1"/>
</dbReference>
<keyword evidence="5" id="KW-0378">Hydrolase</keyword>
<evidence type="ECO:0000256" key="1">
    <source>
        <dbReference type="ARBA" id="ARBA00022448"/>
    </source>
</evidence>
<dbReference type="InterPro" id="IPR017871">
    <property type="entry name" value="ABC_transporter-like_CS"/>
</dbReference>
<dbReference type="SMART" id="SM00382">
    <property type="entry name" value="AAA"/>
    <property type="match status" value="1"/>
</dbReference>
<accession>A0A9E7C2B5</accession>
<dbReference type="GO" id="GO:0016887">
    <property type="term" value="F:ATP hydrolysis activity"/>
    <property type="evidence" value="ECO:0007669"/>
    <property type="project" value="InterPro"/>
</dbReference>
<evidence type="ECO:0000313" key="6">
    <source>
        <dbReference type="Proteomes" id="UP001162834"/>
    </source>
</evidence>
<dbReference type="GO" id="GO:0005886">
    <property type="term" value="C:plasma membrane"/>
    <property type="evidence" value="ECO:0007669"/>
    <property type="project" value="TreeGrafter"/>
</dbReference>
<dbReference type="SUPFAM" id="SSF52540">
    <property type="entry name" value="P-loop containing nucleoside triphosphate hydrolases"/>
    <property type="match status" value="1"/>
</dbReference>
<sequence length="242" mass="26347">MSAADRRERGAAIVAEQVCRRHPPDIVAVDDVSLSIERGEFVVLTGPSGSGKTSLLSLIGGLDRPTSGRVLIDGTPLDEIPSDRYHREVVGFVFQHHNLLGHLPARGNVEIPLIGAGIGRRERRERAEALLREVGLGHRVNALSSTLSGGERQRVAVARALANDPRLLLADEPTGALDSESAERVLDLLEDARERRGATLLVVTYDPLLGDRADRLLHLRDGRLVDEPDRPYLRAATQQPQG</sequence>
<evidence type="ECO:0000313" key="5">
    <source>
        <dbReference type="EMBL" id="UGS37574.1"/>
    </source>
</evidence>
<keyword evidence="6" id="KW-1185">Reference proteome</keyword>
<dbReference type="InterPro" id="IPR027417">
    <property type="entry name" value="P-loop_NTPase"/>
</dbReference>
<dbReference type="RefSeq" id="WP_259311624.1">
    <property type="nucleotide sequence ID" value="NZ_CP087164.1"/>
</dbReference>
<protein>
    <submittedName>
        <fullName evidence="5">ABC transporter ATP-binding protein YknY</fullName>
        <ecNumber evidence="5">3.6.3.-</ecNumber>
    </submittedName>
</protein>
<proteinExistence type="predicted"/>
<dbReference type="AlphaFoldDB" id="A0A9E7C2B5"/>
<reference evidence="5" key="1">
    <citation type="journal article" date="2022" name="Int. J. Syst. Evol. Microbiol.">
        <title>Pseudomonas aegrilactucae sp. nov. and Pseudomonas morbosilactucae sp. nov., pathogens causing bacterial rot of lettuce in Japan.</title>
        <authorList>
            <person name="Sawada H."/>
            <person name="Fujikawa T."/>
            <person name="Satou M."/>
        </authorList>
    </citation>
    <scope>NUCLEOTIDE SEQUENCE</scope>
    <source>
        <strain evidence="5">0166_1</strain>
    </source>
</reference>
<keyword evidence="1" id="KW-0813">Transport</keyword>
<keyword evidence="3 5" id="KW-0067">ATP-binding</keyword>